<feature type="compositionally biased region" description="Low complexity" evidence="2">
    <location>
        <begin position="703"/>
        <end position="713"/>
    </location>
</feature>
<proteinExistence type="inferred from homology"/>
<dbReference type="Gene3D" id="1.20.58.2220">
    <property type="entry name" value="Formin, FH2 domain"/>
    <property type="match status" value="2"/>
</dbReference>
<gene>
    <name evidence="4" type="ORF">LSINAPIS_LOCUS9468</name>
</gene>
<feature type="region of interest" description="Disordered" evidence="2">
    <location>
        <begin position="538"/>
        <end position="558"/>
    </location>
</feature>
<feature type="region of interest" description="Disordered" evidence="2">
    <location>
        <begin position="605"/>
        <end position="647"/>
    </location>
</feature>
<evidence type="ECO:0000313" key="4">
    <source>
        <dbReference type="EMBL" id="VVC98382.1"/>
    </source>
</evidence>
<dbReference type="InterPro" id="IPR042201">
    <property type="entry name" value="FH2_Formin_sf"/>
</dbReference>
<dbReference type="Pfam" id="PF02181">
    <property type="entry name" value="FH2"/>
    <property type="match status" value="1"/>
</dbReference>
<dbReference type="PANTHER" id="PTHR45920">
    <property type="entry name" value="FORMIN HOMOLOGY 2 DOMAIN CONTAINING, ISOFORM I"/>
    <property type="match status" value="1"/>
</dbReference>
<dbReference type="GO" id="GO:0005856">
    <property type="term" value="C:cytoskeleton"/>
    <property type="evidence" value="ECO:0007669"/>
    <property type="project" value="TreeGrafter"/>
</dbReference>
<dbReference type="SMART" id="SM00498">
    <property type="entry name" value="FH2"/>
    <property type="match status" value="1"/>
</dbReference>
<evidence type="ECO:0000259" key="3">
    <source>
        <dbReference type="SMART" id="SM00498"/>
    </source>
</evidence>
<dbReference type="EMBL" id="FZQP02003512">
    <property type="protein sequence ID" value="VVC98382.1"/>
    <property type="molecule type" value="Genomic_DNA"/>
</dbReference>
<sequence length="1144" mass="127479">MQLSTSRVKFTNSSISQFNYVKFLCKYQSKRKGIQDIVTILGLHSDNVASFDRDFLGVSSGVLKRKKESTLMVYVSKKLRFNFARTSKWFVIVLNGECGAQLEYDLRTATDDTVSKNVLSANDLRSLGIQYCTHLLSAGVLRQLPDKNAPIENTFKPSLMYYWAHMEPPVAQPITPGRLQTSSWPPKQETHTKNNTFESLDNKTHFLFNYIEELDRISDISEAKIIIADLIRKVHELEFELNKIKDNSIESLSNNKNQSSDYITKDVRCKVEIGRNEVHANNNGNEHSMLNDKSVINASMFDILERNTPPTICYDCNVAQNNFIHKLNYNETESRSDKIENYCKLNKSRESNKAYKKQLSDEEKCFTYDIVTKNYEKEQFNETENLNAQSSPSHNKNILCDSSSDGSFVTTDNGVSKNQYNKLIGLETSFESEKYPTDMLFNKSSNICLNSKTSLEQTHSEQSWKSVSISQEPQTEIQNEDLDNNDLKENNEDDNSLTPTIIISTSTKSQNILESSSNTIDILTKLAIVEANELSPRLEQVSSSPSMLETQTSRDTDQTPLIKITEKPATLDHPRIPEIGPLPALIPEIHPLPALMSDTVPSSIADICSRPTSLPETDPSSPPPPVPSMGPPPPPMPGTDTPSTTITETMPLVSPTLTPIAKIAPKPPPMPDMDPPPPLMPEMVPTPPPMPDMCPPPPPMPEMSPTSQSMSSLGPPPLPMPGVGPPTPPMPDMGPTPPPMPEMGPPPPPPPMPGMGPPPPPMPGMGPPPPPMPGMGPPPPPMPCLGPPPPPSPGVGPPPPPPMSGMSPQSTSSNSSLTSGPAPFPMPPAGGWTMQRATLRKNPIKPAFPMKPLYWTRILATPAVQYPETVSRGAGLTPLWLEIDETKLDNIDEFTDLFSRQVVKAPVKKKVEVKTKIQPMKLLDSKRSQNVGILSHSLHRATPEELSLIKEHLNNNPSVPLDRPEAFLHDLSGIPNFAERIACFMFQAEFEDAVNTTMHKLDNLKHTCEVVEADELRKADKTNDNKRLDVFKDKMTTFLDAAQDKLKAEEDNLTECRSKFITTVKFYQYKPKCGKVEDCEPKEFFALWTSFCSDFKDIFKKEEQLALKEKLKETKKLQHQRKPLSQPMREGGLKDRIRKMSRQS</sequence>
<protein>
    <recommendedName>
        <fullName evidence="3">FH2 domain-containing protein</fullName>
    </recommendedName>
</protein>
<feature type="region of interest" description="Disordered" evidence="2">
    <location>
        <begin position="664"/>
        <end position="752"/>
    </location>
</feature>
<evidence type="ECO:0000256" key="1">
    <source>
        <dbReference type="ARBA" id="ARBA00005271"/>
    </source>
</evidence>
<dbReference type="PANTHER" id="PTHR45920:SF7">
    <property type="entry name" value="FORMIN-G"/>
    <property type="match status" value="1"/>
</dbReference>
<dbReference type="SUPFAM" id="SSF101447">
    <property type="entry name" value="Formin homology 2 domain (FH2 domain)"/>
    <property type="match status" value="2"/>
</dbReference>
<reference evidence="4 5" key="1">
    <citation type="submission" date="2017-07" db="EMBL/GenBank/DDBJ databases">
        <authorList>
            <person name="Talla V."/>
            <person name="Backstrom N."/>
        </authorList>
    </citation>
    <scope>NUCLEOTIDE SEQUENCE [LARGE SCALE GENOMIC DNA]</scope>
</reference>
<feature type="region of interest" description="Disordered" evidence="2">
    <location>
        <begin position="459"/>
        <end position="498"/>
    </location>
</feature>
<dbReference type="InterPro" id="IPR015425">
    <property type="entry name" value="FH2_Formin"/>
</dbReference>
<feature type="compositionally biased region" description="Pro residues" evidence="2">
    <location>
        <begin position="620"/>
        <end position="637"/>
    </location>
</feature>
<feature type="compositionally biased region" description="Pro residues" evidence="2">
    <location>
        <begin position="714"/>
        <end position="752"/>
    </location>
</feature>
<dbReference type="GO" id="GO:0005737">
    <property type="term" value="C:cytoplasm"/>
    <property type="evidence" value="ECO:0007669"/>
    <property type="project" value="UniProtKB-ARBA"/>
</dbReference>
<dbReference type="GO" id="GO:0051015">
    <property type="term" value="F:actin filament binding"/>
    <property type="evidence" value="ECO:0007669"/>
    <property type="project" value="TreeGrafter"/>
</dbReference>
<evidence type="ECO:0000313" key="5">
    <source>
        <dbReference type="Proteomes" id="UP000324832"/>
    </source>
</evidence>
<dbReference type="GO" id="GO:0030866">
    <property type="term" value="P:cortical actin cytoskeleton organization"/>
    <property type="evidence" value="ECO:0007669"/>
    <property type="project" value="TreeGrafter"/>
</dbReference>
<feature type="compositionally biased region" description="Pro residues" evidence="2">
    <location>
        <begin position="665"/>
        <end position="702"/>
    </location>
</feature>
<dbReference type="AlphaFoldDB" id="A0A5E4QND2"/>
<organism evidence="4 5">
    <name type="scientific">Leptidea sinapis</name>
    <dbReference type="NCBI Taxonomy" id="189913"/>
    <lineage>
        <taxon>Eukaryota</taxon>
        <taxon>Metazoa</taxon>
        <taxon>Ecdysozoa</taxon>
        <taxon>Arthropoda</taxon>
        <taxon>Hexapoda</taxon>
        <taxon>Insecta</taxon>
        <taxon>Pterygota</taxon>
        <taxon>Neoptera</taxon>
        <taxon>Endopterygota</taxon>
        <taxon>Lepidoptera</taxon>
        <taxon>Glossata</taxon>
        <taxon>Ditrysia</taxon>
        <taxon>Papilionoidea</taxon>
        <taxon>Pieridae</taxon>
        <taxon>Dismorphiinae</taxon>
        <taxon>Leptidea</taxon>
    </lineage>
</organism>
<feature type="region of interest" description="Disordered" evidence="2">
    <location>
        <begin position="782"/>
        <end position="831"/>
    </location>
</feature>
<feature type="region of interest" description="Disordered" evidence="2">
    <location>
        <begin position="1114"/>
        <end position="1144"/>
    </location>
</feature>
<feature type="compositionally biased region" description="Polar residues" evidence="2">
    <location>
        <begin position="459"/>
        <end position="477"/>
    </location>
</feature>
<keyword evidence="5" id="KW-1185">Reference proteome</keyword>
<evidence type="ECO:0000256" key="2">
    <source>
        <dbReference type="SAM" id="MobiDB-lite"/>
    </source>
</evidence>
<feature type="compositionally biased region" description="Pro residues" evidence="2">
    <location>
        <begin position="782"/>
        <end position="803"/>
    </location>
</feature>
<comment type="similarity">
    <text evidence="1">Belongs to the formin homology family. Cappuccino subfamily.</text>
</comment>
<feature type="compositionally biased region" description="Polar residues" evidence="2">
    <location>
        <begin position="540"/>
        <end position="551"/>
    </location>
</feature>
<accession>A0A5E4QND2</accession>
<feature type="domain" description="FH2" evidence="3">
    <location>
        <begin position="840"/>
        <end position="1144"/>
    </location>
</feature>
<name>A0A5E4QND2_9NEOP</name>
<dbReference type="Proteomes" id="UP000324832">
    <property type="component" value="Unassembled WGS sequence"/>
</dbReference>
<feature type="compositionally biased region" description="Low complexity" evidence="2">
    <location>
        <begin position="804"/>
        <end position="821"/>
    </location>
</feature>